<dbReference type="SMART" id="SM00382">
    <property type="entry name" value="AAA"/>
    <property type="match status" value="1"/>
</dbReference>
<feature type="compositionally biased region" description="Polar residues" evidence="7">
    <location>
        <begin position="53"/>
        <end position="63"/>
    </location>
</feature>
<protein>
    <recommendedName>
        <fullName evidence="3">Origin recognition complex subunit 4</fullName>
    </recommendedName>
</protein>
<evidence type="ECO:0000259" key="8">
    <source>
        <dbReference type="SMART" id="SM00382"/>
    </source>
</evidence>
<comment type="similarity">
    <text evidence="2">Belongs to the ORC4 family.</text>
</comment>
<dbReference type="GO" id="GO:0005664">
    <property type="term" value="C:nuclear origin of replication recognition complex"/>
    <property type="evidence" value="ECO:0007669"/>
    <property type="project" value="TreeGrafter"/>
</dbReference>
<evidence type="ECO:0000256" key="3">
    <source>
        <dbReference type="ARBA" id="ARBA00019083"/>
    </source>
</evidence>
<reference evidence="9 10" key="1">
    <citation type="submission" date="2015-03" db="EMBL/GenBank/DDBJ databases">
        <authorList>
            <person name="Morales-Cruz A."/>
            <person name="Amrine K.C."/>
            <person name="Cantu D."/>
        </authorList>
    </citation>
    <scope>NUCLEOTIDE SEQUENCE [LARGE SCALE GENOMIC DNA]</scope>
    <source>
        <strain evidence="9">DS831</strain>
    </source>
</reference>
<dbReference type="PANTHER" id="PTHR12087:SF0">
    <property type="entry name" value="ORIGIN RECOGNITION COMPLEX SUBUNIT 4"/>
    <property type="match status" value="1"/>
</dbReference>
<organism evidence="9 10">
    <name type="scientific">Diplodia seriata</name>
    <dbReference type="NCBI Taxonomy" id="420778"/>
    <lineage>
        <taxon>Eukaryota</taxon>
        <taxon>Fungi</taxon>
        <taxon>Dikarya</taxon>
        <taxon>Ascomycota</taxon>
        <taxon>Pezizomycotina</taxon>
        <taxon>Dothideomycetes</taxon>
        <taxon>Dothideomycetes incertae sedis</taxon>
        <taxon>Botryosphaeriales</taxon>
        <taxon>Botryosphaeriaceae</taxon>
        <taxon>Diplodia</taxon>
    </lineage>
</organism>
<evidence type="ECO:0000256" key="5">
    <source>
        <dbReference type="ARBA" id="ARBA00023125"/>
    </source>
</evidence>
<keyword evidence="4" id="KW-0235">DNA replication</keyword>
<feature type="compositionally biased region" description="Basic and acidic residues" evidence="7">
    <location>
        <begin position="178"/>
        <end position="188"/>
    </location>
</feature>
<gene>
    <name evidence="9" type="ORF">UCDDS831_g09296</name>
</gene>
<reference evidence="9 10" key="2">
    <citation type="submission" date="2015-05" db="EMBL/GenBank/DDBJ databases">
        <title>Distinctive expansion of gene families associated with plant cell wall degradation and secondary metabolism in the genomes of grapevine trunk pathogens.</title>
        <authorList>
            <person name="Lawrence D.P."/>
            <person name="Travadon R."/>
            <person name="Rolshausen P.E."/>
            <person name="Baumgartner K."/>
        </authorList>
    </citation>
    <scope>NUCLEOTIDE SEQUENCE [LARGE SCALE GENOMIC DNA]</scope>
    <source>
        <strain evidence="9">DS831</strain>
    </source>
</reference>
<comment type="caution">
    <text evidence="9">The sequence shown here is derived from an EMBL/GenBank/DDBJ whole genome shotgun (WGS) entry which is preliminary data.</text>
</comment>
<evidence type="ECO:0000313" key="9">
    <source>
        <dbReference type="EMBL" id="KKY13129.1"/>
    </source>
</evidence>
<dbReference type="Gene3D" id="3.40.50.300">
    <property type="entry name" value="P-loop containing nucleotide triphosphate hydrolases"/>
    <property type="match status" value="1"/>
</dbReference>
<evidence type="ECO:0000256" key="1">
    <source>
        <dbReference type="ARBA" id="ARBA00004123"/>
    </source>
</evidence>
<dbReference type="Pfam" id="PF13191">
    <property type="entry name" value="AAA_16"/>
    <property type="match status" value="1"/>
</dbReference>
<dbReference type="PANTHER" id="PTHR12087">
    <property type="entry name" value="ORIGIN RECOGNITION COMPLEX SUBUNIT 4"/>
    <property type="match status" value="1"/>
</dbReference>
<evidence type="ECO:0000256" key="2">
    <source>
        <dbReference type="ARBA" id="ARBA00005334"/>
    </source>
</evidence>
<dbReference type="CDD" id="cd00009">
    <property type="entry name" value="AAA"/>
    <property type="match status" value="1"/>
</dbReference>
<comment type="subcellular location">
    <subcellularLocation>
        <location evidence="1">Nucleus</location>
    </subcellularLocation>
</comment>
<dbReference type="InterPro" id="IPR041664">
    <property type="entry name" value="AAA_16"/>
</dbReference>
<dbReference type="InterPro" id="IPR027417">
    <property type="entry name" value="P-loop_NTPase"/>
</dbReference>
<dbReference type="GO" id="GO:0003688">
    <property type="term" value="F:DNA replication origin binding"/>
    <property type="evidence" value="ECO:0007669"/>
    <property type="project" value="TreeGrafter"/>
</dbReference>
<feature type="region of interest" description="Disordered" evidence="7">
    <location>
        <begin position="533"/>
        <end position="555"/>
    </location>
</feature>
<dbReference type="InterPro" id="IPR003593">
    <property type="entry name" value="AAA+_ATPase"/>
</dbReference>
<evidence type="ECO:0000256" key="4">
    <source>
        <dbReference type="ARBA" id="ARBA00022705"/>
    </source>
</evidence>
<dbReference type="InterPro" id="IPR016527">
    <property type="entry name" value="ORC4"/>
</dbReference>
<dbReference type="FunFam" id="3.40.50.300:FF:001597">
    <property type="entry name" value="Origin recognition complex subunit Orc4"/>
    <property type="match status" value="1"/>
</dbReference>
<dbReference type="Pfam" id="PF14629">
    <property type="entry name" value="ORC4_C"/>
    <property type="match status" value="1"/>
</dbReference>
<dbReference type="Proteomes" id="UP000034182">
    <property type="component" value="Unassembled WGS sequence"/>
</dbReference>
<evidence type="ECO:0000256" key="7">
    <source>
        <dbReference type="SAM" id="MobiDB-lite"/>
    </source>
</evidence>
<dbReference type="SUPFAM" id="SSF52540">
    <property type="entry name" value="P-loop containing nucleoside triphosphate hydrolases"/>
    <property type="match status" value="1"/>
</dbReference>
<dbReference type="GO" id="GO:0006270">
    <property type="term" value="P:DNA replication initiation"/>
    <property type="evidence" value="ECO:0007669"/>
    <property type="project" value="TreeGrafter"/>
</dbReference>
<feature type="domain" description="AAA+ ATPase" evidence="8">
    <location>
        <begin position="340"/>
        <end position="507"/>
    </location>
</feature>
<proteinExistence type="inferred from homology"/>
<evidence type="ECO:0000313" key="10">
    <source>
        <dbReference type="Proteomes" id="UP000034182"/>
    </source>
</evidence>
<accession>A0A0G2DQY9</accession>
<keyword evidence="5" id="KW-0238">DNA-binding</keyword>
<name>A0A0G2DQY9_9PEZI</name>
<dbReference type="InterPro" id="IPR032705">
    <property type="entry name" value="ORC4_C"/>
</dbReference>
<dbReference type="AlphaFoldDB" id="A0A0G2DQY9"/>
<keyword evidence="6" id="KW-0539">Nucleus</keyword>
<feature type="compositionally biased region" description="Polar residues" evidence="7">
    <location>
        <begin position="22"/>
        <end position="37"/>
    </location>
</feature>
<feature type="compositionally biased region" description="Polar residues" evidence="7">
    <location>
        <begin position="533"/>
        <end position="543"/>
    </location>
</feature>
<feature type="region of interest" description="Disordered" evidence="7">
    <location>
        <begin position="1"/>
        <end position="289"/>
    </location>
</feature>
<dbReference type="EMBL" id="LAQI01000404">
    <property type="protein sequence ID" value="KKY13129.1"/>
    <property type="molecule type" value="Genomic_DNA"/>
</dbReference>
<sequence>MATGPRSAKRRKLSPPPDDASAATSTIENTSSVSTPAKGTLKRPTRRAGLLSTEGSRTSSRLARQQGYAKDLDDPDVYDDFDSAFGGSPARQLHTEAATVAKRVPLPKPATRAKPKPAPQSDSQKENIPEEDSEQGVKNETPPKPVRRGHNAPAPEPEKEDADEVEPAHTRSHGGRAKAAEKKQETPAKKTRATKKAPGNGHEEQEDEPQTARKSANKAKTPAKPRASATKPTEEKASLLDLVGNGDKANEDDTGDAIPKPVDVSSVSKRRNQSVKSQSTSKKAVDSSRVDVGPSLEALTLLKAKALGQVTGKEPVPLVGLEEEYKKVHQLVEQTISAGEGNSMLMIGARGSGKTALVNQVLKELSRDQRQDFHIIRLNGFVHTDDKLALREIWRQLGKEMDVEEDAAGKNYADTLAKLLALLSHPSELAGEESDEVAKAVIFVMDEFDLFASHPRQTLLYNLFDIAQSKKAPITVLGLTTRISVSENLEKRVKSRFSHRYVHLSLAKSFTSFQEMCKSSLILRPETFTESEVTTFAGQTPSKSRPGAKSKQPAHSTNILTAWNSSVETLFSDEHFLQSHLAPHYHLHKSVPAALSTFHLPISLLSPSTFPLTPAHFVTTSTTTTTTTATSPTLLAPPDSKLSLLAHLSDLGLALLVAAARLDIIHDADTCNFNMAYAEYAALASRAKIASAAGGALASGTRVWGREAARREWENLSRWELVMPVVNGGGSGGGIGGGSADSAMVRCDVALEEIAPSVEPGLDRVVERWCRQI</sequence>
<feature type="compositionally biased region" description="Acidic residues" evidence="7">
    <location>
        <begin position="73"/>
        <end position="82"/>
    </location>
</feature>
<evidence type="ECO:0000256" key="6">
    <source>
        <dbReference type="ARBA" id="ARBA00023242"/>
    </source>
</evidence>